<protein>
    <submittedName>
        <fullName evidence="9">16S rRNA C967 or C1407 C5-methylase, RsmB/RsmF family</fullName>
    </submittedName>
</protein>
<dbReference type="PANTHER" id="PTHR22807:SF74">
    <property type="entry name" value="TRNA (CYTOSINE(48)-C(5))-METHYLTRANSFERASE"/>
    <property type="match status" value="1"/>
</dbReference>
<proteinExistence type="inferred from homology"/>
<dbReference type="PROSITE" id="PS01153">
    <property type="entry name" value="NOL1_NOP2_SUN"/>
    <property type="match status" value="1"/>
</dbReference>
<dbReference type="CDD" id="cd02440">
    <property type="entry name" value="AdoMet_MTases"/>
    <property type="match status" value="1"/>
</dbReference>
<evidence type="ECO:0000256" key="7">
    <source>
        <dbReference type="SAM" id="MobiDB-lite"/>
    </source>
</evidence>
<dbReference type="InterPro" id="IPR018314">
    <property type="entry name" value="RsmB/NOL1/NOP2-like_CS"/>
</dbReference>
<dbReference type="Proteomes" id="UP000199415">
    <property type="component" value="Unassembled WGS sequence"/>
</dbReference>
<dbReference type="SUPFAM" id="SSF53335">
    <property type="entry name" value="S-adenosyl-L-methionine-dependent methyltransferases"/>
    <property type="match status" value="1"/>
</dbReference>
<evidence type="ECO:0000313" key="9">
    <source>
        <dbReference type="EMBL" id="SDG11697.1"/>
    </source>
</evidence>
<dbReference type="InterPro" id="IPR023267">
    <property type="entry name" value="RCMT"/>
</dbReference>
<dbReference type="InterPro" id="IPR001678">
    <property type="entry name" value="MeTrfase_RsmB-F_NOP2_dom"/>
</dbReference>
<feature type="binding site" evidence="6">
    <location>
        <begin position="112"/>
        <end position="118"/>
    </location>
    <ligand>
        <name>S-adenosyl-L-methionine</name>
        <dbReference type="ChEBI" id="CHEBI:59789"/>
    </ligand>
</feature>
<dbReference type="PROSITE" id="PS51686">
    <property type="entry name" value="SAM_MT_RSMB_NOP"/>
    <property type="match status" value="1"/>
</dbReference>
<feature type="domain" description="SAM-dependent MTase RsmB/NOP-type" evidence="8">
    <location>
        <begin position="22"/>
        <end position="308"/>
    </location>
</feature>
<dbReference type="Gene3D" id="3.30.70.1170">
    <property type="entry name" value="Sun protein, domain 3"/>
    <property type="match status" value="1"/>
</dbReference>
<evidence type="ECO:0000256" key="6">
    <source>
        <dbReference type="PROSITE-ProRule" id="PRU01023"/>
    </source>
</evidence>
<dbReference type="Gene3D" id="3.40.50.150">
    <property type="entry name" value="Vaccinia Virus protein VP39"/>
    <property type="match status" value="1"/>
</dbReference>
<gene>
    <name evidence="9" type="ORF">SAMN05216241_105185</name>
</gene>
<keyword evidence="10" id="KW-1185">Reference proteome</keyword>
<feature type="region of interest" description="Disordered" evidence="7">
    <location>
        <begin position="365"/>
        <end position="390"/>
    </location>
</feature>
<sequence length="478" mass="51023">MAGTHGAALDRYAPLIRDWDAFVRATTEPRPTCVVANGNRIGADGLAALLDADACPIEPVHWTQGALRVPPPARPGGWWPAQAGLYQIQEEASLLPVHLLAPEPGERVLDLCSAPGGKAAQIAMALGNTGTVLANDKDSRRLAAVRDKMKRLGLVNLTACVHDAGDFPLAAGMFDRVLVDAPCSAEGTNARSGAGYERSERTFRHWVGGQQRALLRRAVKLTRPGGRIVYSTCSFAPEENEAVVESVLRDLPGEVYPVQVNVGSLPADPGVAVWGDHAFDQEVVENAVRLWPHRSGTGGFFAIALERPANATVYAPDPAEVEPAAPGEPADRTAILDPLVHRFGLDPADLSGLKLWEAGDHVHATAEDHRPPGRPRPTASGVPFTRRGARWPKPTTAAALMLGDAASRNVVALDRAQVDAYQARQAVQPRPEQLAACDGRGHVLLHFQGVSLGVGFLHPGDGDTPATIESQFPRAWMR</sequence>
<keyword evidence="4 6" id="KW-0949">S-adenosyl-L-methionine</keyword>
<accession>A0A1G7RLS4</accession>
<reference evidence="9 10" key="1">
    <citation type="submission" date="2016-10" db="EMBL/GenBank/DDBJ databases">
        <authorList>
            <person name="de Groot N.N."/>
        </authorList>
    </citation>
    <scope>NUCLEOTIDE SEQUENCE [LARGE SCALE GENOMIC DNA]</scope>
    <source>
        <strain evidence="9 10">DSM 25584</strain>
    </source>
</reference>
<comment type="similarity">
    <text evidence="1 6">Belongs to the class I-like SAM-binding methyltransferase superfamily. RsmB/NOP family.</text>
</comment>
<keyword evidence="3 6" id="KW-0808">Transferase</keyword>
<dbReference type="OrthoDB" id="9810297at2"/>
<evidence type="ECO:0000256" key="5">
    <source>
        <dbReference type="ARBA" id="ARBA00022884"/>
    </source>
</evidence>
<evidence type="ECO:0000256" key="4">
    <source>
        <dbReference type="ARBA" id="ARBA00022691"/>
    </source>
</evidence>
<dbReference type="InterPro" id="IPR029063">
    <property type="entry name" value="SAM-dependent_MTases_sf"/>
</dbReference>
<dbReference type="AlphaFoldDB" id="A0A1G7RLS4"/>
<keyword evidence="5 6" id="KW-0694">RNA-binding</keyword>
<keyword evidence="2 6" id="KW-0489">Methyltransferase</keyword>
<feature type="active site" description="Nucleophile" evidence="6">
    <location>
        <position position="233"/>
    </location>
</feature>
<dbReference type="RefSeq" id="WP_090019833.1">
    <property type="nucleotide sequence ID" value="NZ_FNCE01000005.1"/>
</dbReference>
<name>A0A1G7RLS4_9PROT</name>
<dbReference type="InterPro" id="IPR049560">
    <property type="entry name" value="MeTrfase_RsmB-F_NOP2_cat"/>
</dbReference>
<feature type="binding site" evidence="6">
    <location>
        <position position="163"/>
    </location>
    <ligand>
        <name>S-adenosyl-L-methionine</name>
        <dbReference type="ChEBI" id="CHEBI:59789"/>
    </ligand>
</feature>
<organism evidence="9 10">
    <name type="scientific">Limimonas halophila</name>
    <dbReference type="NCBI Taxonomy" id="1082479"/>
    <lineage>
        <taxon>Bacteria</taxon>
        <taxon>Pseudomonadati</taxon>
        <taxon>Pseudomonadota</taxon>
        <taxon>Alphaproteobacteria</taxon>
        <taxon>Rhodospirillales</taxon>
        <taxon>Rhodovibrionaceae</taxon>
        <taxon>Limimonas</taxon>
    </lineage>
</organism>
<dbReference type="GO" id="GO:0030488">
    <property type="term" value="P:tRNA methylation"/>
    <property type="evidence" value="ECO:0007669"/>
    <property type="project" value="TreeGrafter"/>
</dbReference>
<evidence type="ECO:0000259" key="8">
    <source>
        <dbReference type="PROSITE" id="PS51686"/>
    </source>
</evidence>
<dbReference type="PRINTS" id="PR02008">
    <property type="entry name" value="RCMTFAMILY"/>
</dbReference>
<dbReference type="PANTHER" id="PTHR22807">
    <property type="entry name" value="NOP2 YEAST -RELATED NOL1/NOP2/FMU SUN DOMAIN-CONTAINING"/>
    <property type="match status" value="1"/>
</dbReference>
<dbReference type="STRING" id="1082479.SAMN05216241_105185"/>
<dbReference type="Pfam" id="PF01189">
    <property type="entry name" value="Methyltr_RsmB-F"/>
    <property type="match status" value="1"/>
</dbReference>
<evidence type="ECO:0000256" key="2">
    <source>
        <dbReference type="ARBA" id="ARBA00022603"/>
    </source>
</evidence>
<feature type="binding site" evidence="6">
    <location>
        <position position="180"/>
    </location>
    <ligand>
        <name>S-adenosyl-L-methionine</name>
        <dbReference type="ChEBI" id="CHEBI:59789"/>
    </ligand>
</feature>
<dbReference type="EMBL" id="FNCE01000005">
    <property type="protein sequence ID" value="SDG11697.1"/>
    <property type="molecule type" value="Genomic_DNA"/>
</dbReference>
<evidence type="ECO:0000256" key="3">
    <source>
        <dbReference type="ARBA" id="ARBA00022679"/>
    </source>
</evidence>
<dbReference type="GO" id="GO:0003723">
    <property type="term" value="F:RNA binding"/>
    <property type="evidence" value="ECO:0007669"/>
    <property type="project" value="UniProtKB-UniRule"/>
</dbReference>
<feature type="binding site" evidence="6">
    <location>
        <position position="136"/>
    </location>
    <ligand>
        <name>S-adenosyl-L-methionine</name>
        <dbReference type="ChEBI" id="CHEBI:59789"/>
    </ligand>
</feature>
<evidence type="ECO:0000313" key="10">
    <source>
        <dbReference type="Proteomes" id="UP000199415"/>
    </source>
</evidence>
<dbReference type="GO" id="GO:0016428">
    <property type="term" value="F:tRNA (cytidine-5-)-methyltransferase activity"/>
    <property type="evidence" value="ECO:0007669"/>
    <property type="project" value="TreeGrafter"/>
</dbReference>
<evidence type="ECO:0000256" key="1">
    <source>
        <dbReference type="ARBA" id="ARBA00007494"/>
    </source>
</evidence>